<evidence type="ECO:0000259" key="5">
    <source>
        <dbReference type="PROSITE" id="PS51755"/>
    </source>
</evidence>
<evidence type="ECO:0000256" key="1">
    <source>
        <dbReference type="ARBA" id="ARBA00023125"/>
    </source>
</evidence>
<dbReference type="InterPro" id="IPR001867">
    <property type="entry name" value="OmpR/PhoB-type_DNA-bd"/>
</dbReference>
<dbReference type="GO" id="GO:0032993">
    <property type="term" value="C:protein-DNA complex"/>
    <property type="evidence" value="ECO:0007669"/>
    <property type="project" value="TreeGrafter"/>
</dbReference>
<dbReference type="Gene3D" id="3.40.50.2300">
    <property type="match status" value="1"/>
</dbReference>
<dbReference type="CDD" id="cd00383">
    <property type="entry name" value="trans_reg_C"/>
    <property type="match status" value="1"/>
</dbReference>
<protein>
    <submittedName>
        <fullName evidence="6">Two-component system KDP operon response regulator KdpE</fullName>
    </submittedName>
</protein>
<feature type="DNA-binding region" description="OmpR/PhoB-type" evidence="3">
    <location>
        <begin position="129"/>
        <end position="228"/>
    </location>
</feature>
<feature type="modified residue" description="4-aspartylphosphate" evidence="2">
    <location>
        <position position="56"/>
    </location>
</feature>
<gene>
    <name evidence="6" type="ORF">EV664_106153</name>
</gene>
<comment type="caution">
    <text evidence="6">The sequence shown here is derived from an EMBL/GenBank/DDBJ whole genome shotgun (WGS) entry which is preliminary data.</text>
</comment>
<keyword evidence="2" id="KW-0597">Phosphoprotein</keyword>
<dbReference type="InterPro" id="IPR036388">
    <property type="entry name" value="WH-like_DNA-bd_sf"/>
</dbReference>
<dbReference type="PROSITE" id="PS50110">
    <property type="entry name" value="RESPONSE_REGULATORY"/>
    <property type="match status" value="1"/>
</dbReference>
<dbReference type="PROSITE" id="PS51755">
    <property type="entry name" value="OMPR_PHOB"/>
    <property type="match status" value="1"/>
</dbReference>
<evidence type="ECO:0000313" key="7">
    <source>
        <dbReference type="Proteomes" id="UP000295493"/>
    </source>
</evidence>
<evidence type="ECO:0000256" key="2">
    <source>
        <dbReference type="PROSITE-ProRule" id="PRU00169"/>
    </source>
</evidence>
<dbReference type="SMART" id="SM00862">
    <property type="entry name" value="Trans_reg_C"/>
    <property type="match status" value="1"/>
</dbReference>
<dbReference type="InterPro" id="IPR011006">
    <property type="entry name" value="CheY-like_superfamily"/>
</dbReference>
<keyword evidence="7" id="KW-1185">Reference proteome</keyword>
<dbReference type="Gene3D" id="6.10.250.690">
    <property type="match status" value="1"/>
</dbReference>
<dbReference type="AlphaFoldDB" id="A0A4R6FNR7"/>
<dbReference type="PANTHER" id="PTHR48111">
    <property type="entry name" value="REGULATOR OF RPOS"/>
    <property type="match status" value="1"/>
</dbReference>
<sequence length="230" mass="25489">MASDDRAILVIDDEPSIRLLVLRALDRAGYGAIEAPSAAEALRLASARRPALAILDLGLPDRDGLELIGPLRDLEVSVLVLTAREAVQEKVAALDLGADDYLVKPFDTEELLARVRTCLRHRQAARGEKSRIVLGDIHIDLDAHIVRRGGEEVHFAPKEYGVLAELARHAGRVVTHQHLLLTVWGSAHAQDIEYLRVAIRALRRKLEADPAQPRLIRNEPAVGYRLMEQE</sequence>
<evidence type="ECO:0000313" key="6">
    <source>
        <dbReference type="EMBL" id="TDN82344.1"/>
    </source>
</evidence>
<keyword evidence="1 3" id="KW-0238">DNA-binding</keyword>
<dbReference type="Pfam" id="PF00072">
    <property type="entry name" value="Response_reg"/>
    <property type="match status" value="1"/>
</dbReference>
<dbReference type="EMBL" id="SNWD01000006">
    <property type="protein sequence ID" value="TDN82344.1"/>
    <property type="molecule type" value="Genomic_DNA"/>
</dbReference>
<dbReference type="GO" id="GO:0000156">
    <property type="term" value="F:phosphorelay response regulator activity"/>
    <property type="evidence" value="ECO:0007669"/>
    <property type="project" value="TreeGrafter"/>
</dbReference>
<dbReference type="PANTHER" id="PTHR48111:SF50">
    <property type="entry name" value="KDP OPERON TRANSCRIPTIONAL REGULATORY PROTEIN KDPE"/>
    <property type="match status" value="1"/>
</dbReference>
<reference evidence="6 7" key="1">
    <citation type="submission" date="2019-03" db="EMBL/GenBank/DDBJ databases">
        <title>Genomic Encyclopedia of Type Strains, Phase IV (KMG-IV): sequencing the most valuable type-strain genomes for metagenomic binning, comparative biology and taxonomic classification.</title>
        <authorList>
            <person name="Goeker M."/>
        </authorList>
    </citation>
    <scope>NUCLEOTIDE SEQUENCE [LARGE SCALE GENOMIC DNA]</scope>
    <source>
        <strain evidence="6 7">DSM 25059</strain>
    </source>
</reference>
<dbReference type="GO" id="GO:0000976">
    <property type="term" value="F:transcription cis-regulatory region binding"/>
    <property type="evidence" value="ECO:0007669"/>
    <property type="project" value="TreeGrafter"/>
</dbReference>
<dbReference type="GO" id="GO:0005829">
    <property type="term" value="C:cytosol"/>
    <property type="evidence" value="ECO:0007669"/>
    <property type="project" value="TreeGrafter"/>
</dbReference>
<dbReference type="InterPro" id="IPR039420">
    <property type="entry name" value="WalR-like"/>
</dbReference>
<evidence type="ECO:0000256" key="3">
    <source>
        <dbReference type="PROSITE-ProRule" id="PRU01091"/>
    </source>
</evidence>
<dbReference type="Gene3D" id="1.10.10.10">
    <property type="entry name" value="Winged helix-like DNA-binding domain superfamily/Winged helix DNA-binding domain"/>
    <property type="match status" value="1"/>
</dbReference>
<feature type="domain" description="OmpR/PhoB-type" evidence="5">
    <location>
        <begin position="129"/>
        <end position="228"/>
    </location>
</feature>
<feature type="domain" description="Response regulatory" evidence="4">
    <location>
        <begin position="7"/>
        <end position="119"/>
    </location>
</feature>
<evidence type="ECO:0000259" key="4">
    <source>
        <dbReference type="PROSITE" id="PS50110"/>
    </source>
</evidence>
<name>A0A4R6FNR7_9SPHN</name>
<dbReference type="Pfam" id="PF00486">
    <property type="entry name" value="Trans_reg_C"/>
    <property type="match status" value="1"/>
</dbReference>
<organism evidence="6 7">
    <name type="scientific">Stakelama pacifica</name>
    <dbReference type="NCBI Taxonomy" id="517720"/>
    <lineage>
        <taxon>Bacteria</taxon>
        <taxon>Pseudomonadati</taxon>
        <taxon>Pseudomonadota</taxon>
        <taxon>Alphaproteobacteria</taxon>
        <taxon>Sphingomonadales</taxon>
        <taxon>Sphingomonadaceae</taxon>
        <taxon>Stakelama</taxon>
    </lineage>
</organism>
<accession>A0A4R6FNR7</accession>
<dbReference type="SUPFAM" id="SSF52172">
    <property type="entry name" value="CheY-like"/>
    <property type="match status" value="1"/>
</dbReference>
<dbReference type="GO" id="GO:0006355">
    <property type="term" value="P:regulation of DNA-templated transcription"/>
    <property type="evidence" value="ECO:0007669"/>
    <property type="project" value="InterPro"/>
</dbReference>
<proteinExistence type="predicted"/>
<dbReference type="InterPro" id="IPR001789">
    <property type="entry name" value="Sig_transdc_resp-reg_receiver"/>
</dbReference>
<dbReference type="SMART" id="SM00448">
    <property type="entry name" value="REC"/>
    <property type="match status" value="1"/>
</dbReference>
<dbReference type="Proteomes" id="UP000295493">
    <property type="component" value="Unassembled WGS sequence"/>
</dbReference>
<dbReference type="RefSeq" id="WP_229668208.1">
    <property type="nucleotide sequence ID" value="NZ_BMLU01000006.1"/>
</dbReference>